<organism evidence="1 2">
    <name type="scientific">Platanthera guangdongensis</name>
    <dbReference type="NCBI Taxonomy" id="2320717"/>
    <lineage>
        <taxon>Eukaryota</taxon>
        <taxon>Viridiplantae</taxon>
        <taxon>Streptophyta</taxon>
        <taxon>Embryophyta</taxon>
        <taxon>Tracheophyta</taxon>
        <taxon>Spermatophyta</taxon>
        <taxon>Magnoliopsida</taxon>
        <taxon>Liliopsida</taxon>
        <taxon>Asparagales</taxon>
        <taxon>Orchidaceae</taxon>
        <taxon>Orchidoideae</taxon>
        <taxon>Orchideae</taxon>
        <taxon>Orchidinae</taxon>
        <taxon>Platanthera</taxon>
    </lineage>
</organism>
<gene>
    <name evidence="1" type="ORF">KSP40_PGU021826</name>
</gene>
<name>A0ABR2LS27_9ASPA</name>
<dbReference type="EMBL" id="JBBWWR010000016">
    <property type="protein sequence ID" value="KAK8948324.1"/>
    <property type="molecule type" value="Genomic_DNA"/>
</dbReference>
<reference evidence="1 2" key="1">
    <citation type="journal article" date="2022" name="Nat. Plants">
        <title>Genomes of leafy and leafless Platanthera orchids illuminate the evolution of mycoheterotrophy.</title>
        <authorList>
            <person name="Li M.H."/>
            <person name="Liu K.W."/>
            <person name="Li Z."/>
            <person name="Lu H.C."/>
            <person name="Ye Q.L."/>
            <person name="Zhang D."/>
            <person name="Wang J.Y."/>
            <person name="Li Y.F."/>
            <person name="Zhong Z.M."/>
            <person name="Liu X."/>
            <person name="Yu X."/>
            <person name="Liu D.K."/>
            <person name="Tu X.D."/>
            <person name="Liu B."/>
            <person name="Hao Y."/>
            <person name="Liao X.Y."/>
            <person name="Jiang Y.T."/>
            <person name="Sun W.H."/>
            <person name="Chen J."/>
            <person name="Chen Y.Q."/>
            <person name="Ai Y."/>
            <person name="Zhai J.W."/>
            <person name="Wu S.S."/>
            <person name="Zhou Z."/>
            <person name="Hsiao Y.Y."/>
            <person name="Wu W.L."/>
            <person name="Chen Y.Y."/>
            <person name="Lin Y.F."/>
            <person name="Hsu J.L."/>
            <person name="Li C.Y."/>
            <person name="Wang Z.W."/>
            <person name="Zhao X."/>
            <person name="Zhong W.Y."/>
            <person name="Ma X.K."/>
            <person name="Ma L."/>
            <person name="Huang J."/>
            <person name="Chen G.Z."/>
            <person name="Huang M.Z."/>
            <person name="Huang L."/>
            <person name="Peng D.H."/>
            <person name="Luo Y.B."/>
            <person name="Zou S.Q."/>
            <person name="Chen S.P."/>
            <person name="Lan S."/>
            <person name="Tsai W.C."/>
            <person name="Van de Peer Y."/>
            <person name="Liu Z.J."/>
        </authorList>
    </citation>
    <scope>NUCLEOTIDE SEQUENCE [LARGE SCALE GENOMIC DNA]</scope>
    <source>
        <strain evidence="1">Lor288</strain>
    </source>
</reference>
<protein>
    <submittedName>
        <fullName evidence="1">Uncharacterized protein</fullName>
    </submittedName>
</protein>
<dbReference type="Proteomes" id="UP001412067">
    <property type="component" value="Unassembled WGS sequence"/>
</dbReference>
<proteinExistence type="predicted"/>
<comment type="caution">
    <text evidence="1">The sequence shown here is derived from an EMBL/GenBank/DDBJ whole genome shotgun (WGS) entry which is preliminary data.</text>
</comment>
<evidence type="ECO:0000313" key="1">
    <source>
        <dbReference type="EMBL" id="KAK8948324.1"/>
    </source>
</evidence>
<evidence type="ECO:0000313" key="2">
    <source>
        <dbReference type="Proteomes" id="UP001412067"/>
    </source>
</evidence>
<accession>A0ABR2LS27</accession>
<keyword evidence="2" id="KW-1185">Reference proteome</keyword>
<sequence length="172" mass="19351">MPGETFSFSHLLEMGCCGCFGFLKKSSHRPIFSIRGLGSQFPQDFLVPEASEDGDGILYSGVCDGSTWQRAKKSEEILVARAQSGWICREVPVKETLKVTLSEALVGWEVRLPFPQERWETEAPQTVLEWAVMVHRMWESKETAVGLHLPPHESLYLSHRDGATSPTEYSHN</sequence>